<evidence type="ECO:0000313" key="2">
    <source>
        <dbReference type="Proteomes" id="UP000265520"/>
    </source>
</evidence>
<accession>A0A392S8N7</accession>
<dbReference type="AlphaFoldDB" id="A0A392S8N7"/>
<name>A0A392S8N7_9FABA</name>
<dbReference type="Proteomes" id="UP000265520">
    <property type="component" value="Unassembled WGS sequence"/>
</dbReference>
<proteinExistence type="predicted"/>
<reference evidence="1 2" key="1">
    <citation type="journal article" date="2018" name="Front. Plant Sci.">
        <title>Red Clover (Trifolium pratense) and Zigzag Clover (T. medium) - A Picture of Genomic Similarities and Differences.</title>
        <authorList>
            <person name="Dluhosova J."/>
            <person name="Istvanek J."/>
            <person name="Nedelnik J."/>
            <person name="Repkova J."/>
        </authorList>
    </citation>
    <scope>NUCLEOTIDE SEQUENCE [LARGE SCALE GENOMIC DNA]</scope>
    <source>
        <strain evidence="2">cv. 10/8</strain>
        <tissue evidence="1">Leaf</tissue>
    </source>
</reference>
<dbReference type="EMBL" id="LXQA010335756">
    <property type="protein sequence ID" value="MCI44822.1"/>
    <property type="molecule type" value="Genomic_DNA"/>
</dbReference>
<keyword evidence="2" id="KW-1185">Reference proteome</keyword>
<sequence>MKHRHGSCASLLNPTSAEPLVWPSPLKFISELNPEAKALLEQALMDANKEREQNILKGKVYSLPSPSQSDCVDDNISE</sequence>
<protein>
    <submittedName>
        <fullName evidence="1">E3 ubiquitin-protein ligase XBAT31-like</fullName>
    </submittedName>
</protein>
<comment type="caution">
    <text evidence="1">The sequence shown here is derived from an EMBL/GenBank/DDBJ whole genome shotgun (WGS) entry which is preliminary data.</text>
</comment>
<feature type="non-terminal residue" evidence="1">
    <location>
        <position position="78"/>
    </location>
</feature>
<organism evidence="1 2">
    <name type="scientific">Trifolium medium</name>
    <dbReference type="NCBI Taxonomy" id="97028"/>
    <lineage>
        <taxon>Eukaryota</taxon>
        <taxon>Viridiplantae</taxon>
        <taxon>Streptophyta</taxon>
        <taxon>Embryophyta</taxon>
        <taxon>Tracheophyta</taxon>
        <taxon>Spermatophyta</taxon>
        <taxon>Magnoliopsida</taxon>
        <taxon>eudicotyledons</taxon>
        <taxon>Gunneridae</taxon>
        <taxon>Pentapetalae</taxon>
        <taxon>rosids</taxon>
        <taxon>fabids</taxon>
        <taxon>Fabales</taxon>
        <taxon>Fabaceae</taxon>
        <taxon>Papilionoideae</taxon>
        <taxon>50 kb inversion clade</taxon>
        <taxon>NPAAA clade</taxon>
        <taxon>Hologalegina</taxon>
        <taxon>IRL clade</taxon>
        <taxon>Trifolieae</taxon>
        <taxon>Trifolium</taxon>
    </lineage>
</organism>
<evidence type="ECO:0000313" key="1">
    <source>
        <dbReference type="EMBL" id="MCI44822.1"/>
    </source>
</evidence>